<evidence type="ECO:0000256" key="6">
    <source>
        <dbReference type="ARBA" id="ARBA00023015"/>
    </source>
</evidence>
<evidence type="ECO:0000313" key="13">
    <source>
        <dbReference type="EMBL" id="CCD67027.1"/>
    </source>
</evidence>
<comment type="similarity">
    <text evidence="2">Belongs to the nuclear hormone receptor family.</text>
</comment>
<dbReference type="PANTHER" id="PTHR46587">
    <property type="entry name" value="NUCLEAR HORMONE RECEPTOR FAMILY"/>
    <property type="match status" value="1"/>
</dbReference>
<dbReference type="Gene3D" id="3.30.50.10">
    <property type="entry name" value="Erythroid Transcription Factor GATA-1, subunit A"/>
    <property type="match status" value="1"/>
</dbReference>
<dbReference type="InterPro" id="IPR035500">
    <property type="entry name" value="NHR-like_dom_sf"/>
</dbReference>
<dbReference type="AlphaFoldDB" id="O17081"/>
<gene>
    <name evidence="13 15" type="primary">nhr-260</name>
    <name evidence="15" type="ORF">C38C3.9</name>
    <name evidence="13" type="ORF">CELE_C38C3.9</name>
</gene>
<evidence type="ECO:0000256" key="8">
    <source>
        <dbReference type="ARBA" id="ARBA00023163"/>
    </source>
</evidence>
<dbReference type="OrthoDB" id="5772425at2759"/>
<dbReference type="Proteomes" id="UP000001940">
    <property type="component" value="Chromosome V"/>
</dbReference>
<evidence type="ECO:0000259" key="12">
    <source>
        <dbReference type="PROSITE" id="PS51843"/>
    </source>
</evidence>
<dbReference type="PhylomeDB" id="O17081"/>
<dbReference type="PANTHER" id="PTHR46587:SF5">
    <property type="entry name" value="NUCLEAR HORMONE RECEPTOR FAMILY"/>
    <property type="match status" value="1"/>
</dbReference>
<name>O17081_CAEEL</name>
<comment type="subcellular location">
    <subcellularLocation>
        <location evidence="1">Nucleus</location>
    </subcellularLocation>
</comment>
<dbReference type="Pfam" id="PF00104">
    <property type="entry name" value="Hormone_recep"/>
    <property type="match status" value="1"/>
</dbReference>
<dbReference type="EMBL" id="BX284605">
    <property type="protein sequence ID" value="CCD67027.1"/>
    <property type="molecule type" value="Genomic_DNA"/>
</dbReference>
<dbReference type="PIR" id="G88951">
    <property type="entry name" value="G88951"/>
</dbReference>
<evidence type="ECO:0000313" key="15">
    <source>
        <dbReference type="WormBase" id="C38C3.9"/>
    </source>
</evidence>
<keyword evidence="14" id="KW-1185">Reference proteome</keyword>
<dbReference type="STRING" id="6239.C38C3.9.1"/>
<keyword evidence="4" id="KW-0863">Zinc-finger</keyword>
<dbReference type="IntAct" id="O17081">
    <property type="interactions" value="1"/>
</dbReference>
<dbReference type="KEGG" id="cel:CELE_C38C3.9"/>
<dbReference type="Bgee" id="WBGene00016517">
    <property type="expression patterns" value="Expressed in larva and 1 other cell type or tissue"/>
</dbReference>
<dbReference type="OMA" id="RVNSRRY"/>
<keyword evidence="7" id="KW-0238">DNA-binding</keyword>
<keyword evidence="10" id="KW-0539">Nucleus</keyword>
<dbReference type="SMART" id="SM00399">
    <property type="entry name" value="ZnF_C4"/>
    <property type="match status" value="1"/>
</dbReference>
<dbReference type="PRINTS" id="PR00398">
    <property type="entry name" value="STRDHORMONER"/>
</dbReference>
<dbReference type="GO" id="GO:0008270">
    <property type="term" value="F:zinc ion binding"/>
    <property type="evidence" value="ECO:0007669"/>
    <property type="project" value="UniProtKB-KW"/>
</dbReference>
<dbReference type="WormBase" id="C38C3.9">
    <property type="protein sequence ID" value="CE08646"/>
    <property type="gene ID" value="WBGene00016517"/>
    <property type="gene designation" value="nhr-260"/>
</dbReference>
<accession>O17081</accession>
<dbReference type="UCSC" id="C38C3.9">
    <property type="organism name" value="c. elegans"/>
</dbReference>
<dbReference type="CTD" id="183304"/>
<dbReference type="InParanoid" id="O17081"/>
<evidence type="ECO:0000256" key="7">
    <source>
        <dbReference type="ARBA" id="ARBA00023125"/>
    </source>
</evidence>
<evidence type="ECO:0000256" key="5">
    <source>
        <dbReference type="ARBA" id="ARBA00022833"/>
    </source>
</evidence>
<dbReference type="PRINTS" id="PR00047">
    <property type="entry name" value="STROIDFINGER"/>
</dbReference>
<dbReference type="PaxDb" id="6239-C38C3.9"/>
<evidence type="ECO:0000259" key="11">
    <source>
        <dbReference type="PROSITE" id="PS51030"/>
    </source>
</evidence>
<feature type="domain" description="Nuclear receptor" evidence="11">
    <location>
        <begin position="38"/>
        <end position="113"/>
    </location>
</feature>
<dbReference type="SMART" id="SM00430">
    <property type="entry name" value="HOLI"/>
    <property type="match status" value="1"/>
</dbReference>
<evidence type="ECO:0000256" key="9">
    <source>
        <dbReference type="ARBA" id="ARBA00023170"/>
    </source>
</evidence>
<protein>
    <submittedName>
        <fullName evidence="13">Nuclear Hormone Receptor family</fullName>
    </submittedName>
</protein>
<evidence type="ECO:0000256" key="1">
    <source>
        <dbReference type="ARBA" id="ARBA00004123"/>
    </source>
</evidence>
<dbReference type="InterPro" id="IPR001723">
    <property type="entry name" value="Nuclear_hrmn_rcpt"/>
</dbReference>
<evidence type="ECO:0000256" key="3">
    <source>
        <dbReference type="ARBA" id="ARBA00022723"/>
    </source>
</evidence>
<dbReference type="eggNOG" id="KOG3575">
    <property type="taxonomic scope" value="Eukaryota"/>
</dbReference>
<keyword evidence="6" id="KW-0805">Transcription regulation</keyword>
<feature type="domain" description="NR LBD" evidence="12">
    <location>
        <begin position="148"/>
        <end position="398"/>
    </location>
</feature>
<dbReference type="PROSITE" id="PS51843">
    <property type="entry name" value="NR_LBD"/>
    <property type="match status" value="1"/>
</dbReference>
<sequence>MSPFEMHLDMVTSEDALLLPSTATPSSSSPSSIPKCLTERCKVCEDRSNNSRYGAPACLGCTVFFRRAVVNKMQYRCLREQKCLISFTYRCACRYCRFQKCLNVGMRPNSIQRRDLVGPRKLSGDSLPDVIVLEDQYETFLEEFASFQKKQFSEHLPYFSEHQVDVAFHKDQSNIVKFRRRARAHDVNIMLKLCLKQASEWGSRLKPFKKLPVDSKKSMMAEYCLAFNLIDQGYKTSKEADLGIWLLQNGSFMHPDYFFGLNVTNVNMESMKLKTQLHHNFVTEMINCLGTPFRRLQIDDVECAALKIILLLTPSCTKRAIYAGQEGVLAGLYTKCTEELMDHCMSKFPESGAERFGEILLLLGGIRCGIKAMYNQTRVSDLFNFMKLDPTVRDILLS</sequence>
<dbReference type="InterPro" id="IPR001628">
    <property type="entry name" value="Znf_hrmn_rcpt"/>
</dbReference>
<evidence type="ECO:0000256" key="4">
    <source>
        <dbReference type="ARBA" id="ARBA00022771"/>
    </source>
</evidence>
<organism evidence="13 14">
    <name type="scientific">Caenorhabditis elegans</name>
    <dbReference type="NCBI Taxonomy" id="6239"/>
    <lineage>
        <taxon>Eukaryota</taxon>
        <taxon>Metazoa</taxon>
        <taxon>Ecdysozoa</taxon>
        <taxon>Nematoda</taxon>
        <taxon>Chromadorea</taxon>
        <taxon>Rhabditida</taxon>
        <taxon>Rhabditina</taxon>
        <taxon>Rhabditomorpha</taxon>
        <taxon>Rhabditoidea</taxon>
        <taxon>Rhabditidae</taxon>
        <taxon>Peloderinae</taxon>
        <taxon>Caenorhabditis</taxon>
    </lineage>
</organism>
<dbReference type="AGR" id="WB:WBGene00016517"/>
<keyword evidence="5" id="KW-0862">Zinc</keyword>
<dbReference type="FunCoup" id="O17081">
    <property type="interactions" value="39"/>
</dbReference>
<dbReference type="InterPro" id="IPR000536">
    <property type="entry name" value="Nucl_hrmn_rcpt_lig-bd"/>
</dbReference>
<dbReference type="GO" id="GO:0005634">
    <property type="term" value="C:nucleus"/>
    <property type="evidence" value="ECO:0007669"/>
    <property type="project" value="UniProtKB-SubCell"/>
</dbReference>
<dbReference type="GO" id="GO:0000978">
    <property type="term" value="F:RNA polymerase II cis-regulatory region sequence-specific DNA binding"/>
    <property type="evidence" value="ECO:0007669"/>
    <property type="project" value="InterPro"/>
</dbReference>
<keyword evidence="8" id="KW-0804">Transcription</keyword>
<keyword evidence="9 13" id="KW-0675">Receptor</keyword>
<dbReference type="CDD" id="cd06960">
    <property type="entry name" value="NR_DBD_HNF4A"/>
    <property type="match status" value="1"/>
</dbReference>
<evidence type="ECO:0000256" key="10">
    <source>
        <dbReference type="ARBA" id="ARBA00023242"/>
    </source>
</evidence>
<evidence type="ECO:0000313" key="14">
    <source>
        <dbReference type="Proteomes" id="UP000001940"/>
    </source>
</evidence>
<dbReference type="InterPro" id="IPR049636">
    <property type="entry name" value="HNF4-like_DBD"/>
</dbReference>
<dbReference type="Gene3D" id="1.10.565.10">
    <property type="entry name" value="Retinoid X Receptor"/>
    <property type="match status" value="1"/>
</dbReference>
<dbReference type="SUPFAM" id="SSF48508">
    <property type="entry name" value="Nuclear receptor ligand-binding domain"/>
    <property type="match status" value="1"/>
</dbReference>
<dbReference type="PROSITE" id="PS51030">
    <property type="entry name" value="NUCLEAR_REC_DBD_2"/>
    <property type="match status" value="1"/>
</dbReference>
<dbReference type="RefSeq" id="NP_503435.1">
    <property type="nucleotide sequence ID" value="NM_071034.3"/>
</dbReference>
<keyword evidence="3" id="KW-0479">Metal-binding</keyword>
<dbReference type="GeneID" id="183304"/>
<dbReference type="SUPFAM" id="SSF57716">
    <property type="entry name" value="Glucocorticoid receptor-like (DNA-binding domain)"/>
    <property type="match status" value="1"/>
</dbReference>
<proteinExistence type="inferred from homology"/>
<reference evidence="13 14" key="1">
    <citation type="journal article" date="1998" name="Science">
        <title>Genome sequence of the nematode C. elegans: a platform for investigating biology.</title>
        <authorList>
            <consortium name="The C. elegans sequencing consortium"/>
            <person name="Sulson J.E."/>
            <person name="Waterston R."/>
        </authorList>
    </citation>
    <scope>NUCLEOTIDE SEQUENCE [LARGE SCALE GENOMIC DNA]</scope>
    <source>
        <strain evidence="13 14">Bristol N2</strain>
    </source>
</reference>
<dbReference type="GO" id="GO:0003700">
    <property type="term" value="F:DNA-binding transcription factor activity"/>
    <property type="evidence" value="ECO:0007669"/>
    <property type="project" value="InterPro"/>
</dbReference>
<dbReference type="Pfam" id="PF00105">
    <property type="entry name" value="zf-C4"/>
    <property type="match status" value="1"/>
</dbReference>
<dbReference type="HOGENOM" id="CLU_007368_0_0_1"/>
<dbReference type="SMR" id="O17081"/>
<dbReference type="InterPro" id="IPR013088">
    <property type="entry name" value="Znf_NHR/GATA"/>
</dbReference>
<evidence type="ECO:0000256" key="2">
    <source>
        <dbReference type="ARBA" id="ARBA00005993"/>
    </source>
</evidence>